<dbReference type="InterPro" id="IPR006016">
    <property type="entry name" value="UspA"/>
</dbReference>
<dbReference type="Gene3D" id="3.40.50.620">
    <property type="entry name" value="HUPs"/>
    <property type="match status" value="2"/>
</dbReference>
<proteinExistence type="inferred from homology"/>
<protein>
    <recommendedName>
        <fullName evidence="2">UspA domain-containing protein</fullName>
    </recommendedName>
</protein>
<comment type="similarity">
    <text evidence="1">Belongs to the universal stress protein A family.</text>
</comment>
<organism evidence="3 4">
    <name type="scientific">Flavobacterium kingsejongi</name>
    <dbReference type="NCBI Taxonomy" id="1678728"/>
    <lineage>
        <taxon>Bacteria</taxon>
        <taxon>Pseudomonadati</taxon>
        <taxon>Bacteroidota</taxon>
        <taxon>Flavobacteriia</taxon>
        <taxon>Flavobacteriales</taxon>
        <taxon>Flavobacteriaceae</taxon>
        <taxon>Flavobacterium</taxon>
    </lineage>
</organism>
<dbReference type="InterPro" id="IPR006015">
    <property type="entry name" value="Universal_stress_UspA"/>
</dbReference>
<dbReference type="AlphaFoldDB" id="A0A2S1LP60"/>
<accession>A0A2S1LP60</accession>
<sequence length="279" mass="31981">MKRILFPTDFSEVSNNAFIYALQMADHLQAEVIVLHTYELPYFQADGIPLNLMEVYTTLEEQHTHTFKKHLDELNDIAKQHELFHVPIRNVLKQGEVVWAINETVNTEAIDYVVMGTKGASGWKETFLGSTTGSVITDTNAYVLGIPENSIYHPIKNIVFTTKFREKDIKALHKVIEIADTFGATIHCLYVKTSKSDVKETTIQDWKMLFSGNNVDFHIVENEHVKDAIMIFSELKQIDMIAMLTQNRGFFEDLFHQSLTQTMSYHAKVPILAIQESRL</sequence>
<dbReference type="PRINTS" id="PR01438">
    <property type="entry name" value="UNVRSLSTRESS"/>
</dbReference>
<evidence type="ECO:0000256" key="1">
    <source>
        <dbReference type="ARBA" id="ARBA00008791"/>
    </source>
</evidence>
<evidence type="ECO:0000313" key="3">
    <source>
        <dbReference type="EMBL" id="AWG25543.1"/>
    </source>
</evidence>
<keyword evidence="4" id="KW-1185">Reference proteome</keyword>
<dbReference type="PANTHER" id="PTHR46268">
    <property type="entry name" value="STRESS RESPONSE PROTEIN NHAX"/>
    <property type="match status" value="1"/>
</dbReference>
<gene>
    <name evidence="3" type="ORF">FK004_10000</name>
</gene>
<dbReference type="InterPro" id="IPR014729">
    <property type="entry name" value="Rossmann-like_a/b/a_fold"/>
</dbReference>
<feature type="domain" description="UspA" evidence="2">
    <location>
        <begin position="1"/>
        <end position="143"/>
    </location>
</feature>
<evidence type="ECO:0000313" key="4">
    <source>
        <dbReference type="Proteomes" id="UP000244677"/>
    </source>
</evidence>
<dbReference type="Pfam" id="PF00582">
    <property type="entry name" value="Usp"/>
    <property type="match status" value="1"/>
</dbReference>
<dbReference type="EMBL" id="CP020919">
    <property type="protein sequence ID" value="AWG25543.1"/>
    <property type="molecule type" value="Genomic_DNA"/>
</dbReference>
<dbReference type="KEGG" id="fki:FK004_10000"/>
<dbReference type="SUPFAM" id="SSF52402">
    <property type="entry name" value="Adenine nucleotide alpha hydrolases-like"/>
    <property type="match status" value="2"/>
</dbReference>
<evidence type="ECO:0000259" key="2">
    <source>
        <dbReference type="Pfam" id="PF00582"/>
    </source>
</evidence>
<name>A0A2S1LP60_9FLAO</name>
<dbReference type="Proteomes" id="UP000244677">
    <property type="component" value="Chromosome"/>
</dbReference>
<dbReference type="CDD" id="cd00293">
    <property type="entry name" value="USP-like"/>
    <property type="match status" value="2"/>
</dbReference>
<dbReference type="OrthoDB" id="9788959at2"/>
<dbReference type="PANTHER" id="PTHR46268:SF6">
    <property type="entry name" value="UNIVERSAL STRESS PROTEIN UP12"/>
    <property type="match status" value="1"/>
</dbReference>
<dbReference type="RefSeq" id="WP_108737126.1">
    <property type="nucleotide sequence ID" value="NZ_CP020919.1"/>
</dbReference>
<reference evidence="3 4" key="1">
    <citation type="submission" date="2017-04" db="EMBL/GenBank/DDBJ databases">
        <title>Complete genome sequence of Flavobacterium kingsejong AJ004.</title>
        <authorList>
            <person name="Lee P.C."/>
        </authorList>
    </citation>
    <scope>NUCLEOTIDE SEQUENCE [LARGE SCALE GENOMIC DNA]</scope>
    <source>
        <strain evidence="3 4">AJ004</strain>
    </source>
</reference>